<dbReference type="GO" id="GO:0016757">
    <property type="term" value="F:glycosyltransferase activity"/>
    <property type="evidence" value="ECO:0007669"/>
    <property type="project" value="InterPro"/>
</dbReference>
<organism evidence="2 3">
    <name type="scientific">Acidisphaera rubrifaciens HS-AP3</name>
    <dbReference type="NCBI Taxonomy" id="1231350"/>
    <lineage>
        <taxon>Bacteria</taxon>
        <taxon>Pseudomonadati</taxon>
        <taxon>Pseudomonadota</taxon>
        <taxon>Alphaproteobacteria</taxon>
        <taxon>Acetobacterales</taxon>
        <taxon>Acetobacteraceae</taxon>
        <taxon>Acidisphaera</taxon>
    </lineage>
</organism>
<sequence length="370" mass="40332">MIPTAVADLRACADRADDTILYLPRSPERRSLPAPPRFVFGDCPAATAARFYDETWEWESGLYVARDVDVFGDYLLARGDTLFRCRELYLNDDILAAHLRVHAAIATPPRLHAVPGACIALAVPGHVIWGHWLVDLLPRLAALHASGFDPGRVTYLLPSNTPAWGDAWLGLLGIPAERILRYDPLYDRIRAEQLLIPTLLRCNSRTTAPFAAAVRWLAATIAARHGDAPHGPARLFVSRAQSGREHRRLTNRARIETLAAEAGFAIVHPDRLPLIDQVRLFAGARQIIGEYGSALHGTIFAPPGTVVAALRGDGSPVAGFLQSAIGHALGQPTGYVFGRTGDDPLESFTVEEDAMRRCLDHVFGAMPLDA</sequence>
<dbReference type="Proteomes" id="UP000032680">
    <property type="component" value="Unassembled WGS sequence"/>
</dbReference>
<dbReference type="OrthoDB" id="7169123at2"/>
<keyword evidence="3" id="KW-1185">Reference proteome</keyword>
<dbReference type="Pfam" id="PF04577">
    <property type="entry name" value="Glyco_transf_61"/>
    <property type="match status" value="1"/>
</dbReference>
<evidence type="ECO:0000313" key="3">
    <source>
        <dbReference type="Proteomes" id="UP000032680"/>
    </source>
</evidence>
<gene>
    <name evidence="2" type="ORF">Asru_0036_07</name>
</gene>
<name>A0A0D6P2S9_9PROT</name>
<feature type="domain" description="Glycosyltransferase 61 catalytic" evidence="1">
    <location>
        <begin position="129"/>
        <end position="307"/>
    </location>
</feature>
<dbReference type="InterPro" id="IPR049625">
    <property type="entry name" value="Glyco_transf_61_cat"/>
</dbReference>
<accession>A0A0D6P2S9</accession>
<evidence type="ECO:0000259" key="1">
    <source>
        <dbReference type="Pfam" id="PF04577"/>
    </source>
</evidence>
<dbReference type="AlphaFoldDB" id="A0A0D6P2S9"/>
<comment type="caution">
    <text evidence="2">The sequence shown here is derived from an EMBL/GenBank/DDBJ whole genome shotgun (WGS) entry which is preliminary data.</text>
</comment>
<reference evidence="2 3" key="1">
    <citation type="submission" date="2012-11" db="EMBL/GenBank/DDBJ databases">
        <title>Whole genome sequence of Acidisphaera rubrifaciens HS-AP3.</title>
        <authorList>
            <person name="Azuma Y."/>
            <person name="Higashiura N."/>
            <person name="Hirakawa H."/>
            <person name="Matsushita K."/>
        </authorList>
    </citation>
    <scope>NUCLEOTIDE SEQUENCE [LARGE SCALE GENOMIC DNA]</scope>
    <source>
        <strain evidence="2 3">HS-AP3</strain>
    </source>
</reference>
<evidence type="ECO:0000313" key="2">
    <source>
        <dbReference type="EMBL" id="GAN75977.1"/>
    </source>
</evidence>
<dbReference type="RefSeq" id="WP_048859743.1">
    <property type="nucleotide sequence ID" value="NZ_BANB01000036.1"/>
</dbReference>
<proteinExistence type="predicted"/>
<dbReference type="EMBL" id="BANB01000036">
    <property type="protein sequence ID" value="GAN75977.1"/>
    <property type="molecule type" value="Genomic_DNA"/>
</dbReference>
<protein>
    <submittedName>
        <fullName evidence="2">Capsule polysaccharide biosynthesis protein</fullName>
    </submittedName>
</protein>